<gene>
    <name evidence="1" type="ORF">LRA02_02770</name>
</gene>
<dbReference type="EMBL" id="BKAM01000001">
    <property type="protein sequence ID" value="GEP71409.1"/>
    <property type="molecule type" value="Genomic_DNA"/>
</dbReference>
<protein>
    <submittedName>
        <fullName evidence="1">Uncharacterized protein</fullName>
    </submittedName>
</protein>
<accession>A0A512PJN9</accession>
<name>A0A512PJN9_9LACO</name>
<evidence type="ECO:0000313" key="1">
    <source>
        <dbReference type="EMBL" id="GEP71409.1"/>
    </source>
</evidence>
<evidence type="ECO:0000313" key="2">
    <source>
        <dbReference type="Proteomes" id="UP000321569"/>
    </source>
</evidence>
<reference evidence="1 2" key="1">
    <citation type="submission" date="2019-07" db="EMBL/GenBank/DDBJ databases">
        <title>Whole genome shotgun sequence of Lactobacillus rapi NBRC 109618.</title>
        <authorList>
            <person name="Hosoyama A."/>
            <person name="Uohara A."/>
            <person name="Ohji S."/>
            <person name="Ichikawa N."/>
        </authorList>
    </citation>
    <scope>NUCLEOTIDE SEQUENCE [LARGE SCALE GENOMIC DNA]</scope>
    <source>
        <strain evidence="1 2">NBRC 109618</strain>
    </source>
</reference>
<organism evidence="1 2">
    <name type="scientific">Lentilactobacillus rapi</name>
    <dbReference type="NCBI Taxonomy" id="481723"/>
    <lineage>
        <taxon>Bacteria</taxon>
        <taxon>Bacillati</taxon>
        <taxon>Bacillota</taxon>
        <taxon>Bacilli</taxon>
        <taxon>Lactobacillales</taxon>
        <taxon>Lactobacillaceae</taxon>
        <taxon>Lentilactobacillus</taxon>
    </lineage>
</organism>
<dbReference type="Proteomes" id="UP000321569">
    <property type="component" value="Unassembled WGS sequence"/>
</dbReference>
<dbReference type="AlphaFoldDB" id="A0A512PJN9"/>
<comment type="caution">
    <text evidence="1">The sequence shown here is derived from an EMBL/GenBank/DDBJ whole genome shotgun (WGS) entry which is preliminary data.</text>
</comment>
<sequence length="52" mass="5935">MAVVKWSNGMLIEKSQILFTVKKIASDKHAKIMRTDMPICLTVNFTLKPPFI</sequence>
<proteinExistence type="predicted"/>